<dbReference type="GO" id="GO:0016209">
    <property type="term" value="F:antioxidant activity"/>
    <property type="evidence" value="ECO:0007669"/>
    <property type="project" value="InterPro"/>
</dbReference>
<name>A0A2S1R142_9FLAO</name>
<keyword evidence="1 2" id="KW-0732">Signal</keyword>
<dbReference type="Pfam" id="PF18962">
    <property type="entry name" value="Por_Secre_tail"/>
    <property type="match status" value="1"/>
</dbReference>
<feature type="domain" description="Thioredoxin" evidence="3">
    <location>
        <begin position="21"/>
        <end position="175"/>
    </location>
</feature>
<dbReference type="Proteomes" id="UP000244929">
    <property type="component" value="Chromosome"/>
</dbReference>
<reference evidence="4 5" key="1">
    <citation type="submission" date="2018-04" db="EMBL/GenBank/DDBJ databases">
        <title>Genome sequencing of Flavobacterium sp. HYN0059.</title>
        <authorList>
            <person name="Yi H."/>
            <person name="Baek C."/>
        </authorList>
    </citation>
    <scope>NUCLEOTIDE SEQUENCE [LARGE SCALE GENOMIC DNA]</scope>
    <source>
        <strain evidence="4 5">HYN0059</strain>
    </source>
</reference>
<dbReference type="CDD" id="cd02966">
    <property type="entry name" value="TlpA_like_family"/>
    <property type="match status" value="1"/>
</dbReference>
<dbReference type="Gene3D" id="3.40.30.10">
    <property type="entry name" value="Glutaredoxin"/>
    <property type="match status" value="1"/>
</dbReference>
<dbReference type="InterPro" id="IPR013766">
    <property type="entry name" value="Thioredoxin_domain"/>
</dbReference>
<keyword evidence="5" id="KW-1185">Reference proteome</keyword>
<evidence type="ECO:0000256" key="1">
    <source>
        <dbReference type="ARBA" id="ARBA00022729"/>
    </source>
</evidence>
<dbReference type="AlphaFoldDB" id="A0A2S1R142"/>
<dbReference type="OrthoDB" id="6278496at2"/>
<sequence length="490" mass="52454">MKKLLFITLFTITGLVSRAQIAPGSVAPDFMVTDLDGNTHSLSEYLAQGKTVIMDISATWCHYCWYYHESGALEDLYYTYGQAGSGDVVVLFVEGDGYTSIESLYGTNMPGDSGVTMGNWMEHSPYPVINNDNISSLYQINYFPTIFRICPNGIVSEIQQLNFEGLKEDISANCGTLTDLPNHGKAVMADFMVCDGGAGSPQISVTNYGTQNITAATIELRNGSDVLATKNYTGNIGTFDDAMITFDPVVIDPGADYQAVITSINGAVPGNAQTATDTFNVTETGEGYNNITVNVFTNFYAGEISWAIKNSAGTVVGSGGPYEHGNEDFFGGGGVDANTTKVHQITLPGNDTECYSVEFYSANGYGWMIGETPHGIDIVSGGEVIFSQRVANFGSALVTPAAFKTNGILSNPKQEAAQFKLYPNPTTGILNVMTTEAVDISIIDLTGKTVFTAKDINNGNTINLSSLQKGMYIARIKGESGESNEKIVVN</sequence>
<organism evidence="4 5">
    <name type="scientific">Flavobacterium album</name>
    <dbReference type="NCBI Taxonomy" id="2175091"/>
    <lineage>
        <taxon>Bacteria</taxon>
        <taxon>Pseudomonadati</taxon>
        <taxon>Bacteroidota</taxon>
        <taxon>Flavobacteriia</taxon>
        <taxon>Flavobacteriales</taxon>
        <taxon>Flavobacteriaceae</taxon>
        <taxon>Flavobacterium</taxon>
    </lineage>
</organism>
<dbReference type="EMBL" id="CP029186">
    <property type="protein sequence ID" value="AWH86423.1"/>
    <property type="molecule type" value="Genomic_DNA"/>
</dbReference>
<proteinExistence type="predicted"/>
<evidence type="ECO:0000256" key="2">
    <source>
        <dbReference type="SAM" id="SignalP"/>
    </source>
</evidence>
<dbReference type="SUPFAM" id="SSF52833">
    <property type="entry name" value="Thioredoxin-like"/>
    <property type="match status" value="1"/>
</dbReference>
<dbReference type="Pfam" id="PF00578">
    <property type="entry name" value="AhpC-TSA"/>
    <property type="match status" value="1"/>
</dbReference>
<dbReference type="InterPro" id="IPR036249">
    <property type="entry name" value="Thioredoxin-like_sf"/>
</dbReference>
<dbReference type="InterPro" id="IPR000866">
    <property type="entry name" value="AhpC/TSA"/>
</dbReference>
<dbReference type="PROSITE" id="PS51352">
    <property type="entry name" value="THIOREDOXIN_2"/>
    <property type="match status" value="1"/>
</dbReference>
<dbReference type="InterPro" id="IPR026444">
    <property type="entry name" value="Secre_tail"/>
</dbReference>
<evidence type="ECO:0000313" key="5">
    <source>
        <dbReference type="Proteomes" id="UP000244929"/>
    </source>
</evidence>
<feature type="chain" id="PRO_5015783959" description="Thioredoxin domain-containing protein" evidence="2">
    <location>
        <begin position="22"/>
        <end position="490"/>
    </location>
</feature>
<dbReference type="KEGG" id="falb:HYN59_15490"/>
<dbReference type="NCBIfam" id="TIGR04183">
    <property type="entry name" value="Por_Secre_tail"/>
    <property type="match status" value="1"/>
</dbReference>
<dbReference type="GO" id="GO:0016491">
    <property type="term" value="F:oxidoreductase activity"/>
    <property type="evidence" value="ECO:0007669"/>
    <property type="project" value="InterPro"/>
</dbReference>
<dbReference type="RefSeq" id="WP_108779146.1">
    <property type="nucleotide sequence ID" value="NZ_CP029186.1"/>
</dbReference>
<evidence type="ECO:0000313" key="4">
    <source>
        <dbReference type="EMBL" id="AWH86423.1"/>
    </source>
</evidence>
<feature type="signal peptide" evidence="2">
    <location>
        <begin position="1"/>
        <end position="21"/>
    </location>
</feature>
<accession>A0A2S1R142</accession>
<protein>
    <recommendedName>
        <fullName evidence="3">Thioredoxin domain-containing protein</fullName>
    </recommendedName>
</protein>
<evidence type="ECO:0000259" key="3">
    <source>
        <dbReference type="PROSITE" id="PS51352"/>
    </source>
</evidence>
<gene>
    <name evidence="4" type="ORF">HYN59_15490</name>
</gene>